<proteinExistence type="predicted"/>
<evidence type="ECO:0000313" key="2">
    <source>
        <dbReference type="Proteomes" id="UP001177021"/>
    </source>
</evidence>
<dbReference type="EMBL" id="CASHSV030000002">
    <property type="protein sequence ID" value="CAJ2636452.1"/>
    <property type="molecule type" value="Genomic_DNA"/>
</dbReference>
<gene>
    <name evidence="1" type="ORF">MILVUS5_LOCUS6947</name>
</gene>
<evidence type="ECO:0000313" key="1">
    <source>
        <dbReference type="EMBL" id="CAJ2636452.1"/>
    </source>
</evidence>
<sequence length="372" mass="41359">MDPKQFQIETNSDPNPSTDVYHLALDIGGSLAKLVYFTKDDHFVDGEAEISPRKTSDKSKDNSRNHPVIKGRLNFKKFETSKINDCIDFIKTMKLHLGGSQQQENPGSQPISIKATGGGSYKYADLFKERLGIILDKEDEMDCLVAGSNFLLEVEGDGKFERVSGTSIGGGTFWGLGKLLTKCKSFDELLELSYQGNNRAVDMLVGDIYGGMDYAKIGLSSTAIASSFGKAMSDSKEREDYKPEDIARSLLRMISNNIGQISYLNALRFGLKRIFFGGFFIRRHPFTMDTLSVAVNFWSKGEAKAMFLRHEGFLGAVGAFMSSDKHGLKELLVKQETQQIPTKLSFAVDKMHWPLDGELNGEESIECNVYVT</sequence>
<dbReference type="Proteomes" id="UP001177021">
    <property type="component" value="Unassembled WGS sequence"/>
</dbReference>
<accession>A0ACB0IZT5</accession>
<reference evidence="1" key="1">
    <citation type="submission" date="2023-10" db="EMBL/GenBank/DDBJ databases">
        <authorList>
            <person name="Rodriguez Cubillos JULIANA M."/>
            <person name="De Vega J."/>
        </authorList>
    </citation>
    <scope>NUCLEOTIDE SEQUENCE</scope>
</reference>
<name>A0ACB0IZT5_TRIPR</name>
<protein>
    <submittedName>
        <fullName evidence="1">Uncharacterized protein</fullName>
    </submittedName>
</protein>
<organism evidence="1 2">
    <name type="scientific">Trifolium pratense</name>
    <name type="common">Red clover</name>
    <dbReference type="NCBI Taxonomy" id="57577"/>
    <lineage>
        <taxon>Eukaryota</taxon>
        <taxon>Viridiplantae</taxon>
        <taxon>Streptophyta</taxon>
        <taxon>Embryophyta</taxon>
        <taxon>Tracheophyta</taxon>
        <taxon>Spermatophyta</taxon>
        <taxon>Magnoliopsida</taxon>
        <taxon>eudicotyledons</taxon>
        <taxon>Gunneridae</taxon>
        <taxon>Pentapetalae</taxon>
        <taxon>rosids</taxon>
        <taxon>fabids</taxon>
        <taxon>Fabales</taxon>
        <taxon>Fabaceae</taxon>
        <taxon>Papilionoideae</taxon>
        <taxon>50 kb inversion clade</taxon>
        <taxon>NPAAA clade</taxon>
        <taxon>Hologalegina</taxon>
        <taxon>IRL clade</taxon>
        <taxon>Trifolieae</taxon>
        <taxon>Trifolium</taxon>
    </lineage>
</organism>
<keyword evidence="2" id="KW-1185">Reference proteome</keyword>
<comment type="caution">
    <text evidence="1">The sequence shown here is derived from an EMBL/GenBank/DDBJ whole genome shotgun (WGS) entry which is preliminary data.</text>
</comment>